<dbReference type="OrthoDB" id="682412at2759"/>
<comment type="caution">
    <text evidence="1">The sequence shown here is derived from an EMBL/GenBank/DDBJ whole genome shotgun (WGS) entry which is preliminary data.</text>
</comment>
<gene>
    <name evidence="1" type="ORF">C2845_PM09G21490</name>
</gene>
<protein>
    <submittedName>
        <fullName evidence="1">Uncharacterized protein</fullName>
    </submittedName>
</protein>
<accession>A0A3L6S3R3</accession>
<dbReference type="EMBL" id="PQIB02000006">
    <property type="protein sequence ID" value="RLN13002.1"/>
    <property type="molecule type" value="Genomic_DNA"/>
</dbReference>
<proteinExistence type="predicted"/>
<organism evidence="1 2">
    <name type="scientific">Panicum miliaceum</name>
    <name type="common">Proso millet</name>
    <name type="synonym">Broomcorn millet</name>
    <dbReference type="NCBI Taxonomy" id="4540"/>
    <lineage>
        <taxon>Eukaryota</taxon>
        <taxon>Viridiplantae</taxon>
        <taxon>Streptophyta</taxon>
        <taxon>Embryophyta</taxon>
        <taxon>Tracheophyta</taxon>
        <taxon>Spermatophyta</taxon>
        <taxon>Magnoliopsida</taxon>
        <taxon>Liliopsida</taxon>
        <taxon>Poales</taxon>
        <taxon>Poaceae</taxon>
        <taxon>PACMAD clade</taxon>
        <taxon>Panicoideae</taxon>
        <taxon>Panicodae</taxon>
        <taxon>Paniceae</taxon>
        <taxon>Panicinae</taxon>
        <taxon>Panicum</taxon>
        <taxon>Panicum sect. Panicum</taxon>
    </lineage>
</organism>
<dbReference type="AlphaFoldDB" id="A0A3L6S3R3"/>
<keyword evidence="2" id="KW-1185">Reference proteome</keyword>
<dbReference type="Proteomes" id="UP000275267">
    <property type="component" value="Unassembled WGS sequence"/>
</dbReference>
<evidence type="ECO:0000313" key="2">
    <source>
        <dbReference type="Proteomes" id="UP000275267"/>
    </source>
</evidence>
<sequence>MHSSLRKEFDSTFMLVSWQVWKERNRRVFGGEQHQAAALVSGIIIKEGRAWVQADAKFMAALGWPAAVLN</sequence>
<evidence type="ECO:0000313" key="1">
    <source>
        <dbReference type="EMBL" id="RLN13002.1"/>
    </source>
</evidence>
<reference evidence="2" key="1">
    <citation type="journal article" date="2019" name="Nat. Commun.">
        <title>The genome of broomcorn millet.</title>
        <authorList>
            <person name="Zou C."/>
            <person name="Miki D."/>
            <person name="Li D."/>
            <person name="Tang Q."/>
            <person name="Xiao L."/>
            <person name="Rajput S."/>
            <person name="Deng P."/>
            <person name="Jia W."/>
            <person name="Huang R."/>
            <person name="Zhang M."/>
            <person name="Sun Y."/>
            <person name="Hu J."/>
            <person name="Fu X."/>
            <person name="Schnable P.S."/>
            <person name="Li F."/>
            <person name="Zhang H."/>
            <person name="Feng B."/>
            <person name="Zhu X."/>
            <person name="Liu R."/>
            <person name="Schnable J.C."/>
            <person name="Zhu J.-K."/>
            <person name="Zhang H."/>
        </authorList>
    </citation>
    <scope>NUCLEOTIDE SEQUENCE [LARGE SCALE GENOMIC DNA]</scope>
</reference>
<name>A0A3L6S3R3_PANMI</name>